<keyword evidence="2" id="KW-0235">DNA replication</keyword>
<dbReference type="SUPFAM" id="SSF118208">
    <property type="entry name" value="Viral ssDNA binding protein"/>
    <property type="match status" value="1"/>
</dbReference>
<dbReference type="InterPro" id="IPR035989">
    <property type="entry name" value="DBP_sf"/>
</dbReference>
<evidence type="ECO:0000256" key="1">
    <source>
        <dbReference type="ARBA" id="ARBA00022562"/>
    </source>
</evidence>
<dbReference type="Gene3D" id="1.20.190.40">
    <property type="entry name" value="Viral ssDNA binding protein, head domain"/>
    <property type="match status" value="2"/>
</dbReference>
<dbReference type="GO" id="GO:0042025">
    <property type="term" value="C:host cell nucleus"/>
    <property type="evidence" value="ECO:0007669"/>
    <property type="project" value="InterPro"/>
</dbReference>
<keyword evidence="1" id="KW-1048">Host nucleus</keyword>
<dbReference type="HAMAP" id="MF_04007">
    <property type="entry name" value="HSV_DNBI"/>
    <property type="match status" value="1"/>
</dbReference>
<evidence type="ECO:0000313" key="5">
    <source>
        <dbReference type="Proteomes" id="UP000152762"/>
    </source>
</evidence>
<sequence length="1129" mass="126170">MAFKHQLAHAIEDNIGSKAPIGPCGFIYIYPAGHFNFQEISLLGDRCDGSSAFSLPLLHGVTVEEAFVPNVKAVHKKLDMTTISVKLTSYHNRAIIFHNADKFPPIFSGPNLATVCAEARDMFGYLPFTPESGQASSPADLCPPVLKEQDVVMAVVVTEGFKERLHTGKLIYLKSQTHSVTINKTEVFRVPLYDEDLFAKKANIPKLYLPAVSEYLYYSLYTGLAQTLRVHNVAGLVNAIQGQFVQDKYKTAKLVHLKEYPASTANAQDTSLMVIDAVATELGVSYGMSFFEAPQEMCKIQDYLSWDIFSSCETSEDRLAALSRWNALQAIHVHAQLFSTNSILYVNRVARQAPLANSKVEPNVYNSYYMQHGLVNLSEEMLFEDGSPAFTGIPASSLDGSSFTLHHLAYAASFSPNLLARMCYYLQFCQHQRSAANTAYSITEYVGSAANSSVCHLCDGACPCVCINTLFYRLKDRFPPVLPGSRRDPYVVTGVTNVFNELDFLGTFASFRDKDEEQGQGEETPKYTYWQLNQTLSEKLEAAGLVDTPGLEDGALGGGAMNMEKFVRTFSDIDAIVDTEASKFINTMLKNNVNFRESIKGVTHVLQYNCNVYWQTPCSLLLQLYYRSLLTIVQDIALPSCIVYEAENPSNGCKPSEWLKIHYQTLWTNFKSFFMDKGVITGTEMKVVHAEQFSDFFDIDAAANNIFSPVKAQVRLAKAQVLALKNIKVKNRILFSGANMSEHYQSAFLKTANRKENYILAGPYVKFLNSFHRHLFPNLKISCLYLWSNFCKKKQIPCVPGVSAEALNKFFSYINTNSRQFEDINLLDIVADSYLSYAKQRLNNAILRACGQTQFYAVTIHPIFPKVQETCALEYPHVLGTSRVSSVEDYMEQVQTLKALTINSSLREAASNLARSRPIVTLPLVVNKYTGIAGNAQLFQSANLGYFMGRGVDKNLLGDSLFAKKQQNSYMRKKYLFMTPIVGTLLKPSYIHQGTAFEIETIKRSIQSILEDQQDEKVFNKVVCELVKNIGAGCADLTLDDIQFYLGSYGMFSENIQEKLDCLRDAAGPWTEEWAAGVLEAQGCAEEAIEFVAFEDEQVNLTTVDHPQSSKAPASKKRKLANIFDDLDL</sequence>
<dbReference type="Proteomes" id="UP000152762">
    <property type="component" value="Segment"/>
</dbReference>
<evidence type="ECO:0000313" key="4">
    <source>
        <dbReference type="EMBL" id="ABB22227.1"/>
    </source>
</evidence>
<dbReference type="Pfam" id="PF00747">
    <property type="entry name" value="Viral_DNA_bp"/>
    <property type="match status" value="1"/>
</dbReference>
<dbReference type="InterPro" id="IPR043031">
    <property type="entry name" value="Viral_ssDBP_head"/>
</dbReference>
<organism evidence="4 5">
    <name type="scientific">Ovine gammaherpesvirus 2</name>
    <dbReference type="NCBI Taxonomy" id="10398"/>
    <lineage>
        <taxon>Viruses</taxon>
        <taxon>Duplodnaviria</taxon>
        <taxon>Heunggongvirae</taxon>
        <taxon>Peploviricota</taxon>
        <taxon>Herviviricetes</taxon>
        <taxon>Herpesvirales</taxon>
        <taxon>Orthoherpesviridae</taxon>
        <taxon>Gammaherpesvirinae</taxon>
        <taxon>Macavirus</taxon>
        <taxon>Macavirus ovinegamma2</taxon>
    </lineage>
</organism>
<gene>
    <name evidence="4" type="ORF">OvHV-2gp07</name>
</gene>
<dbReference type="InterPro" id="IPR000635">
    <property type="entry name" value="Viral_ssDNA-bd"/>
</dbReference>
<dbReference type="EMBL" id="DQ198083">
    <property type="protein sequence ID" value="ABB22227.1"/>
    <property type="molecule type" value="Genomic_DNA"/>
</dbReference>
<evidence type="ECO:0000256" key="2">
    <source>
        <dbReference type="ARBA" id="ARBA00022705"/>
    </source>
</evidence>
<proteinExistence type="inferred from homology"/>
<dbReference type="GO" id="GO:0003697">
    <property type="term" value="F:single-stranded DNA binding"/>
    <property type="evidence" value="ECO:0007669"/>
    <property type="project" value="InterPro"/>
</dbReference>
<name>A1BLZ8_9GAMA</name>
<accession>A1BLZ8</accession>
<evidence type="ECO:0000256" key="3">
    <source>
        <dbReference type="ARBA" id="ARBA00023125"/>
    </source>
</evidence>
<protein>
    <submittedName>
        <fullName evidence="4">Major single stranded binding protein-like protein</fullName>
    </submittedName>
</protein>
<dbReference type="GO" id="GO:0006260">
    <property type="term" value="P:DNA replication"/>
    <property type="evidence" value="ECO:0007669"/>
    <property type="project" value="UniProtKB-KW"/>
</dbReference>
<keyword evidence="3" id="KW-0238">DNA-binding</keyword>
<reference evidence="4 5" key="1">
    <citation type="journal article" date="2007" name="J. Gen. Virol.">
        <title>Comparison of ovine herpesvirus 2 genomes isolated from domestic sheep (Ovis aries) and a clinically affected cow (Bos bovis).</title>
        <authorList>
            <person name="Taus N.S."/>
            <person name="Herndon D.R."/>
            <person name="Traul D.L."/>
            <person name="Stewart J.P."/>
            <person name="Ackermann M."/>
            <person name="Li H."/>
            <person name="Knowles D.P."/>
            <person name="Lewis G.S."/>
            <person name="Brayton K.A."/>
        </authorList>
    </citation>
    <scope>NUCLEOTIDE SEQUENCE [LARGE SCALE GENOMIC DNA]</scope>
</reference>